<dbReference type="InterPro" id="IPR029058">
    <property type="entry name" value="AB_hydrolase_fold"/>
</dbReference>
<protein>
    <recommendedName>
        <fullName evidence="2">AB hydrolase-1 domain-containing protein</fullName>
    </recommendedName>
</protein>
<dbReference type="Gene3D" id="2.115.10.20">
    <property type="entry name" value="Glycosyl hydrolase domain, family 43"/>
    <property type="match status" value="1"/>
</dbReference>
<evidence type="ECO:0000259" key="2">
    <source>
        <dbReference type="Pfam" id="PF00561"/>
    </source>
</evidence>
<sequence>MKLKLVLFISFVYFLTAFNPYIVLADETYIKNEANPIVFINEIDGWNEIGQRQPAILHESNLFKLWYTSQSSGLLRIAYAESNDLQSFNSKNLINLEYDQSFHFHDPFILKKDDIYELYFAVSKGNNYKILKTVSNDGITFSNQIQEVLLPGIVWDKTAVSAPYVIYENSIYYLFFTGWNGSEWKVGMATSNDGNIWTKCGNNPIISSASGPTLLKEDGKYVLYFHNSQASVIGSVDTLNPFSCEAVWENRINHIIKDKPYDSKLVTDPSITEINGTNYLLYSGLSGSNVWSINLATKSVSPPILANNKYVLIPGFMTTWNKSALVYNDMSNANEWKLFDFITEYKGIIDTLDKLNIKLNKDLFIFSYDWRRPLLQLSNELYDFINQDILSSNPNSKIYLLGHSFGGLIGRLYTQQYPGLVQKIITVGTPHLGTAQVYKPVEAGQLNNINNFLTLAQSMVLNLNREIYKTNKDVLNELVPSLKDIYPIYDFLKDKNGIFKDIQSLNIKNETLNNFKNVENISDKLYSLYSDTGNAIFGYKIDLQSPIHKLLNTYNDGFPIETLYDLGDYNIASISSSFGENSIKLKGDHEEIIYRKNSIIEILKLLDLSFNELDISEGKKTDINPSLIFIIKSPGVLKVEVEGKIYSETNGIIFIPNANSGKYNILVEGVEKGKYIILAGLIDKNENILWKNIYGEIISDTPTAQIDSYELLFNSEDSNNSKINENNIDFMLNQIKFGLKNIENDKNVKLISQIFKNLDKVKINLLRERYKKLNNGLLSIQKQIFKLRFKGSNEIKFVTGEINNLLEEIYSSLLVEKIDFKEKKLLNKNSNLKSKYLKLDKTINSKLANNLNIDTQLKTYEKIEFKLKDVEEKLKQKNLVVVNIQLNTIDLYLKELTKELKSIK</sequence>
<name>A0A1F7HJ92_9BACT</name>
<dbReference type="Pfam" id="PF00561">
    <property type="entry name" value="Abhydrolase_1"/>
    <property type="match status" value="1"/>
</dbReference>
<comment type="caution">
    <text evidence="3">The sequence shown here is derived from an EMBL/GenBank/DDBJ whole genome shotgun (WGS) entry which is preliminary data.</text>
</comment>
<dbReference type="InterPro" id="IPR023296">
    <property type="entry name" value="Glyco_hydro_beta-prop_sf"/>
</dbReference>
<gene>
    <name evidence="3" type="ORF">A3F29_01620</name>
</gene>
<evidence type="ECO:0000313" key="3">
    <source>
        <dbReference type="EMBL" id="OGK31104.1"/>
    </source>
</evidence>
<evidence type="ECO:0000256" key="1">
    <source>
        <dbReference type="SAM" id="Coils"/>
    </source>
</evidence>
<dbReference type="SUPFAM" id="SSF75005">
    <property type="entry name" value="Arabinanase/levansucrase/invertase"/>
    <property type="match status" value="2"/>
</dbReference>
<dbReference type="InterPro" id="IPR000073">
    <property type="entry name" value="AB_hydrolase_1"/>
</dbReference>
<dbReference type="Gene3D" id="3.40.50.1820">
    <property type="entry name" value="alpha/beta hydrolase"/>
    <property type="match status" value="1"/>
</dbReference>
<evidence type="ECO:0000313" key="4">
    <source>
        <dbReference type="Proteomes" id="UP000177199"/>
    </source>
</evidence>
<keyword evidence="1" id="KW-0175">Coiled coil</keyword>
<dbReference type="AlphaFoldDB" id="A0A1F7HJ92"/>
<reference evidence="3 4" key="1">
    <citation type="journal article" date="2016" name="Nat. Commun.">
        <title>Thousands of microbial genomes shed light on interconnected biogeochemical processes in an aquifer system.</title>
        <authorList>
            <person name="Anantharaman K."/>
            <person name="Brown C.T."/>
            <person name="Hug L.A."/>
            <person name="Sharon I."/>
            <person name="Castelle C.J."/>
            <person name="Probst A.J."/>
            <person name="Thomas B.C."/>
            <person name="Singh A."/>
            <person name="Wilkins M.J."/>
            <person name="Karaoz U."/>
            <person name="Brodie E.L."/>
            <person name="Williams K.H."/>
            <person name="Hubbard S.S."/>
            <person name="Banfield J.F."/>
        </authorList>
    </citation>
    <scope>NUCLEOTIDE SEQUENCE [LARGE SCALE GENOMIC DNA]</scope>
</reference>
<dbReference type="EMBL" id="MFZV01000023">
    <property type="protein sequence ID" value="OGK31104.1"/>
    <property type="molecule type" value="Genomic_DNA"/>
</dbReference>
<dbReference type="Proteomes" id="UP000177199">
    <property type="component" value="Unassembled WGS sequence"/>
</dbReference>
<feature type="coiled-coil region" evidence="1">
    <location>
        <begin position="853"/>
        <end position="887"/>
    </location>
</feature>
<feature type="domain" description="AB hydrolase-1" evidence="2">
    <location>
        <begin position="381"/>
        <end position="441"/>
    </location>
</feature>
<dbReference type="PANTHER" id="PTHR11440">
    <property type="entry name" value="LECITHIN-CHOLESTEROL ACYLTRANSFERASE-RELATED"/>
    <property type="match status" value="1"/>
</dbReference>
<accession>A0A1F7HJ92</accession>
<dbReference type="SUPFAM" id="SSF53474">
    <property type="entry name" value="alpha/beta-Hydrolases"/>
    <property type="match status" value="1"/>
</dbReference>
<organism evidence="3 4">
    <name type="scientific">Candidatus Roizmanbacteria bacterium RIFCSPHIGHO2_12_FULL_33_9</name>
    <dbReference type="NCBI Taxonomy" id="1802045"/>
    <lineage>
        <taxon>Bacteria</taxon>
        <taxon>Candidatus Roizmaniibacteriota</taxon>
    </lineage>
</organism>
<proteinExistence type="predicted"/>